<name>A0ABT0CDL5_THEVL</name>
<feature type="modified residue" description="Phosphohistidine" evidence="2">
    <location>
        <position position="295"/>
    </location>
</feature>
<dbReference type="SUPFAM" id="SSF47226">
    <property type="entry name" value="Histidine-containing phosphotransfer domain, HPT domain"/>
    <property type="match status" value="1"/>
</dbReference>
<evidence type="ECO:0000259" key="5">
    <source>
        <dbReference type="PROSITE" id="PS50110"/>
    </source>
</evidence>
<dbReference type="InterPro" id="IPR001789">
    <property type="entry name" value="Sig_transdc_resp-reg_receiver"/>
</dbReference>
<dbReference type="CDD" id="cd00383">
    <property type="entry name" value="trans_reg_C"/>
    <property type="match status" value="1"/>
</dbReference>
<organism evidence="8 9">
    <name type="scientific">Thermostichus vulcanus str. 'Rupite'</name>
    <dbReference type="NCBI Taxonomy" id="2813851"/>
    <lineage>
        <taxon>Bacteria</taxon>
        <taxon>Bacillati</taxon>
        <taxon>Cyanobacteriota</taxon>
        <taxon>Cyanophyceae</taxon>
        <taxon>Thermostichales</taxon>
        <taxon>Thermostichaceae</taxon>
        <taxon>Thermostichus</taxon>
    </lineage>
</organism>
<evidence type="ECO:0000259" key="6">
    <source>
        <dbReference type="PROSITE" id="PS50894"/>
    </source>
</evidence>
<dbReference type="Pfam" id="PF01627">
    <property type="entry name" value="Hpt"/>
    <property type="match status" value="1"/>
</dbReference>
<feature type="domain" description="Response regulatory" evidence="5">
    <location>
        <begin position="2"/>
        <end position="116"/>
    </location>
</feature>
<dbReference type="InterPro" id="IPR008207">
    <property type="entry name" value="Sig_transdc_His_kin_Hpt_dom"/>
</dbReference>
<evidence type="ECO:0000256" key="4">
    <source>
        <dbReference type="PROSITE-ProRule" id="PRU01091"/>
    </source>
</evidence>
<gene>
    <name evidence="8" type="ORF">JX360_12995</name>
</gene>
<keyword evidence="1 4" id="KW-0238">DNA-binding</keyword>
<protein>
    <submittedName>
        <fullName evidence="8">Response regulator</fullName>
    </submittedName>
</protein>
<evidence type="ECO:0000256" key="3">
    <source>
        <dbReference type="PROSITE-ProRule" id="PRU00169"/>
    </source>
</evidence>
<dbReference type="InterPro" id="IPR001867">
    <property type="entry name" value="OmpR/PhoB-type_DNA-bd"/>
</dbReference>
<feature type="modified residue" description="4-aspartylphosphate" evidence="3">
    <location>
        <position position="411"/>
    </location>
</feature>
<dbReference type="SMART" id="SM00862">
    <property type="entry name" value="Trans_reg_C"/>
    <property type="match status" value="1"/>
</dbReference>
<proteinExistence type="predicted"/>
<dbReference type="Pfam" id="PF00486">
    <property type="entry name" value="Trans_reg_C"/>
    <property type="match status" value="1"/>
</dbReference>
<dbReference type="SUPFAM" id="SSF52172">
    <property type="entry name" value="CheY-like"/>
    <property type="match status" value="2"/>
</dbReference>
<evidence type="ECO:0000256" key="1">
    <source>
        <dbReference type="ARBA" id="ARBA00023125"/>
    </source>
</evidence>
<reference evidence="8" key="1">
    <citation type="submission" date="2021-02" db="EMBL/GenBank/DDBJ databases">
        <title>The CRISPR/cas machinery reduction and long-range gene transfer in the hot spring cyanobacterium Synechococcus.</title>
        <authorList>
            <person name="Dvorak P."/>
            <person name="Jahodarova E."/>
            <person name="Hasler P."/>
            <person name="Poulickova A."/>
        </authorList>
    </citation>
    <scope>NUCLEOTIDE SEQUENCE</scope>
    <source>
        <strain evidence="8">Rupite</strain>
    </source>
</reference>
<dbReference type="InterPro" id="IPR011006">
    <property type="entry name" value="CheY-like_superfamily"/>
</dbReference>
<dbReference type="InterPro" id="IPR036388">
    <property type="entry name" value="WH-like_DNA-bd_sf"/>
</dbReference>
<keyword evidence="3" id="KW-0597">Phosphoprotein</keyword>
<feature type="modified residue" description="4-aspartylphosphate" evidence="3">
    <location>
        <position position="51"/>
    </location>
</feature>
<evidence type="ECO:0000256" key="2">
    <source>
        <dbReference type="PROSITE-ProRule" id="PRU00110"/>
    </source>
</evidence>
<dbReference type="InterPro" id="IPR036641">
    <property type="entry name" value="HPT_dom_sf"/>
</dbReference>
<evidence type="ECO:0000259" key="7">
    <source>
        <dbReference type="PROSITE" id="PS51755"/>
    </source>
</evidence>
<sequence>MKILLIEDDPVLAGWIASVLRQERYTLERAEDGQLGYEMALATQPQLMIIDVDIPGLDGIQLCRKIRAQGISTPILILTGLAAEQDKVRGLDAGADDYLVKPCSTMELLARLRVLLRRCTQPPQILLQWGKLCLDPVQATVYYDGTPVALRPKEYRLLELFLRSPLRLFTRAEIIDHLWSLEDTPQEETVKAHIKGLRQGLRKAGAPAELIQAVYGMGFRLNTEYGPSPVQDPATSPDANTLNTPTKPQALISTVWPEFHPRLMARLSQIEAGLIALEQAALTPELQAQTRKAAHMLAGSLGTFGLTAGTELARRLEQWIDSQHPDPQEGRTLWQALKKELDTTQPQISSPTPHAPMDSLSQARLLLVDDDPAYLQILAHFLKGFQVELLADPTLFWHYLETYSPQLVLLDWDMPQQSGLDLCQALRRSPRYQHLPTLMLTSHQDPILIAQAFDCGVDDFISKPVTQVELVARISNRLRRHYGE</sequence>
<dbReference type="Pfam" id="PF00072">
    <property type="entry name" value="Response_reg"/>
    <property type="match status" value="2"/>
</dbReference>
<dbReference type="PROSITE" id="PS51755">
    <property type="entry name" value="OMPR_PHOB"/>
    <property type="match status" value="1"/>
</dbReference>
<dbReference type="InterPro" id="IPR039420">
    <property type="entry name" value="WalR-like"/>
</dbReference>
<dbReference type="Gene3D" id="1.20.120.160">
    <property type="entry name" value="HPT domain"/>
    <property type="match status" value="1"/>
</dbReference>
<keyword evidence="9" id="KW-1185">Reference proteome</keyword>
<dbReference type="PROSITE" id="PS50894">
    <property type="entry name" value="HPT"/>
    <property type="match status" value="1"/>
</dbReference>
<feature type="domain" description="HPt" evidence="6">
    <location>
        <begin position="248"/>
        <end position="351"/>
    </location>
</feature>
<dbReference type="PROSITE" id="PS50110">
    <property type="entry name" value="RESPONSE_REGULATORY"/>
    <property type="match status" value="2"/>
</dbReference>
<evidence type="ECO:0000313" key="8">
    <source>
        <dbReference type="EMBL" id="MCJ2543807.1"/>
    </source>
</evidence>
<dbReference type="PANTHER" id="PTHR48111:SF15">
    <property type="entry name" value="OMPR SUBFAMILY"/>
    <property type="match status" value="1"/>
</dbReference>
<dbReference type="CDD" id="cd19935">
    <property type="entry name" value="REC_OmpR_CusR-like"/>
    <property type="match status" value="1"/>
</dbReference>
<feature type="DNA-binding region" description="OmpR/PhoB-type" evidence="4">
    <location>
        <begin position="124"/>
        <end position="223"/>
    </location>
</feature>
<dbReference type="RefSeq" id="WP_244351691.1">
    <property type="nucleotide sequence ID" value="NZ_JAFIRA010000037.1"/>
</dbReference>
<dbReference type="SMART" id="SM00448">
    <property type="entry name" value="REC"/>
    <property type="match status" value="2"/>
</dbReference>
<dbReference type="Gene3D" id="1.10.10.10">
    <property type="entry name" value="Winged helix-like DNA-binding domain superfamily/Winged helix DNA-binding domain"/>
    <property type="match status" value="1"/>
</dbReference>
<comment type="caution">
    <text evidence="8">The sequence shown here is derived from an EMBL/GenBank/DDBJ whole genome shotgun (WGS) entry which is preliminary data.</text>
</comment>
<dbReference type="Proteomes" id="UP000830835">
    <property type="component" value="Unassembled WGS sequence"/>
</dbReference>
<dbReference type="Gene3D" id="3.40.50.2300">
    <property type="match status" value="2"/>
</dbReference>
<dbReference type="Gene3D" id="6.10.250.690">
    <property type="match status" value="1"/>
</dbReference>
<feature type="domain" description="Response regulatory" evidence="5">
    <location>
        <begin position="364"/>
        <end position="478"/>
    </location>
</feature>
<evidence type="ECO:0000313" key="9">
    <source>
        <dbReference type="Proteomes" id="UP000830835"/>
    </source>
</evidence>
<accession>A0ABT0CDL5</accession>
<dbReference type="EMBL" id="JAFIRA010000037">
    <property type="protein sequence ID" value="MCJ2543807.1"/>
    <property type="molecule type" value="Genomic_DNA"/>
</dbReference>
<dbReference type="PANTHER" id="PTHR48111">
    <property type="entry name" value="REGULATOR OF RPOS"/>
    <property type="match status" value="1"/>
</dbReference>
<feature type="domain" description="OmpR/PhoB-type" evidence="7">
    <location>
        <begin position="124"/>
        <end position="223"/>
    </location>
</feature>